<name>A0A7S8C6K2_9HYPH</name>
<sequence length="110" mass="11926">MAATPKTESGKPETGIPFFTETFDATGPLPRLWKAMAIDMPMTLTAEGLRFAGKRLQAQAELFSQLAHCKSLSDAVDVQSHFVETAMSDYGAEATKVMEEAQDAISREVA</sequence>
<evidence type="ECO:0000259" key="2">
    <source>
        <dbReference type="Pfam" id="PF09361"/>
    </source>
</evidence>
<dbReference type="EMBL" id="CP058214">
    <property type="protein sequence ID" value="QPC44149.1"/>
    <property type="molecule type" value="Genomic_DNA"/>
</dbReference>
<proteinExistence type="predicted"/>
<dbReference type="InterPro" id="IPR018968">
    <property type="entry name" value="Phasin"/>
</dbReference>
<accession>A0A7S8C6K2</accession>
<feature type="region of interest" description="Disordered" evidence="1">
    <location>
        <begin position="1"/>
        <end position="20"/>
    </location>
</feature>
<evidence type="ECO:0000313" key="4">
    <source>
        <dbReference type="Proteomes" id="UP000593594"/>
    </source>
</evidence>
<evidence type="ECO:0000256" key="1">
    <source>
        <dbReference type="SAM" id="MobiDB-lite"/>
    </source>
</evidence>
<dbReference type="RefSeq" id="WP_213161515.1">
    <property type="nucleotide sequence ID" value="NZ_CP058214.1"/>
</dbReference>
<organism evidence="3 4">
    <name type="scientific">Kaustia mangrovi</name>
    <dbReference type="NCBI Taxonomy" id="2593653"/>
    <lineage>
        <taxon>Bacteria</taxon>
        <taxon>Pseudomonadati</taxon>
        <taxon>Pseudomonadota</taxon>
        <taxon>Alphaproteobacteria</taxon>
        <taxon>Hyphomicrobiales</taxon>
        <taxon>Parvibaculaceae</taxon>
        <taxon>Kaustia</taxon>
    </lineage>
</organism>
<evidence type="ECO:0000313" key="3">
    <source>
        <dbReference type="EMBL" id="QPC44149.1"/>
    </source>
</evidence>
<dbReference type="Proteomes" id="UP000593594">
    <property type="component" value="Chromosome"/>
</dbReference>
<dbReference type="AlphaFoldDB" id="A0A7S8C6K2"/>
<reference evidence="3 4" key="1">
    <citation type="submission" date="2020-06" db="EMBL/GenBank/DDBJ databases">
        <title>Genome sequence of 2 isolates from Red Sea Mangroves.</title>
        <authorList>
            <person name="Sefrji F."/>
            <person name="Michoud G."/>
            <person name="Merlino G."/>
            <person name="Daffonchio D."/>
        </authorList>
    </citation>
    <scope>NUCLEOTIDE SEQUENCE [LARGE SCALE GENOMIC DNA]</scope>
    <source>
        <strain evidence="3 4">R1DC25</strain>
    </source>
</reference>
<keyword evidence="4" id="KW-1185">Reference proteome</keyword>
<feature type="domain" description="Phasin" evidence="2">
    <location>
        <begin position="43"/>
        <end position="104"/>
    </location>
</feature>
<protein>
    <submittedName>
        <fullName evidence="3">Phasin family protein</fullName>
    </submittedName>
</protein>
<dbReference type="KEGG" id="kmn:HW532_16480"/>
<dbReference type="Pfam" id="PF09361">
    <property type="entry name" value="Phasin_2"/>
    <property type="match status" value="1"/>
</dbReference>
<gene>
    <name evidence="3" type="ORF">HW532_16480</name>
</gene>